<reference evidence="2 3" key="1">
    <citation type="submission" date="2022-12" db="EMBL/GenBank/DDBJ databases">
        <title>Chromosome-level genome of Tegillarca granosa.</title>
        <authorList>
            <person name="Kim J."/>
        </authorList>
    </citation>
    <scope>NUCLEOTIDE SEQUENCE [LARGE SCALE GENOMIC DNA]</scope>
    <source>
        <strain evidence="2">Teg-2019</strain>
        <tissue evidence="2">Adductor muscle</tissue>
    </source>
</reference>
<evidence type="ECO:0000256" key="1">
    <source>
        <dbReference type="SAM" id="MobiDB-lite"/>
    </source>
</evidence>
<name>A0ABQ9EI99_TEGGR</name>
<proteinExistence type="predicted"/>
<dbReference type="Gene3D" id="2.130.10.10">
    <property type="entry name" value="YVTN repeat-like/Quinoprotein amine dehydrogenase"/>
    <property type="match status" value="1"/>
</dbReference>
<dbReference type="InterPro" id="IPR036322">
    <property type="entry name" value="WD40_repeat_dom_sf"/>
</dbReference>
<comment type="caution">
    <text evidence="2">The sequence shown here is derived from an EMBL/GenBank/DDBJ whole genome shotgun (WGS) entry which is preliminary data.</text>
</comment>
<keyword evidence="3" id="KW-1185">Reference proteome</keyword>
<dbReference type="SUPFAM" id="SSF50978">
    <property type="entry name" value="WD40 repeat-like"/>
    <property type="match status" value="1"/>
</dbReference>
<evidence type="ECO:0000313" key="2">
    <source>
        <dbReference type="EMBL" id="KAJ8303235.1"/>
    </source>
</evidence>
<dbReference type="PANTHER" id="PTHR46170:SF1">
    <property type="entry name" value="GATOR COMPLEX PROTEIN WDR59"/>
    <property type="match status" value="1"/>
</dbReference>
<dbReference type="PANTHER" id="PTHR46170">
    <property type="entry name" value="GATOR COMPLEX PROTEIN WDR59"/>
    <property type="match status" value="1"/>
</dbReference>
<evidence type="ECO:0000313" key="3">
    <source>
        <dbReference type="Proteomes" id="UP001217089"/>
    </source>
</evidence>
<dbReference type="InterPro" id="IPR049567">
    <property type="entry name" value="WDR59-like"/>
</dbReference>
<sequence>MATQWSGEQVVAEYGDLQEKGIDVCGFIQSYREEIQRSHLHHLPQLIWDTTNVRQSKVTLNPGSPVWRARYTSSGQGLVTTVVPQLRRGDNSLYLWNISNNSQPVHQFVGHHDVILEFQWRKQPEGSRDIQLVTWSKDHSLRIWKIDPQLQRNGQDRVYTEQQLLTSTSPDVIPGKQPCSLQQEFDLVNINIPNITVEEMDVMRRTCTVTAQNFKFKICLSMYFPTNYPNNASPTFDFTNSTISIKVQHRLNKVEDRRTPDSEPYGLNQTGNKSIISPFSTFGGALQDINIPFPRTSGAKFCCAGYLVVFGRSKEAKKGPTGSELTPKALSDLTNFAANKRIRTAHNAGMFPPYAYSRSPPASSSDFVSISNYYYREKPPSRQYAIQQILQKSQVRTKDSSKSKYRDVEKGGTKKPSIGSVWSMDSYRDIFDVQTLAMLCCVFWKREDMQKKTESIPQALSTNSIDYIPPNLKYPSKIIKVKEQIVSQFLGVAQIVAGICYDGNMTMRFIRRQCGHCPITFVWNILKDVLLLKNP</sequence>
<gene>
    <name evidence="2" type="ORF">KUTeg_019631</name>
</gene>
<dbReference type="Proteomes" id="UP001217089">
    <property type="component" value="Unassembled WGS sequence"/>
</dbReference>
<dbReference type="EMBL" id="JARBDR010000917">
    <property type="protein sequence ID" value="KAJ8303235.1"/>
    <property type="molecule type" value="Genomic_DNA"/>
</dbReference>
<protein>
    <submittedName>
        <fullName evidence="2">Uncharacterized protein</fullName>
    </submittedName>
</protein>
<feature type="region of interest" description="Disordered" evidence="1">
    <location>
        <begin position="391"/>
        <end position="414"/>
    </location>
</feature>
<organism evidence="2 3">
    <name type="scientific">Tegillarca granosa</name>
    <name type="common">Malaysian cockle</name>
    <name type="synonym">Anadara granosa</name>
    <dbReference type="NCBI Taxonomy" id="220873"/>
    <lineage>
        <taxon>Eukaryota</taxon>
        <taxon>Metazoa</taxon>
        <taxon>Spiralia</taxon>
        <taxon>Lophotrochozoa</taxon>
        <taxon>Mollusca</taxon>
        <taxon>Bivalvia</taxon>
        <taxon>Autobranchia</taxon>
        <taxon>Pteriomorphia</taxon>
        <taxon>Arcoida</taxon>
        <taxon>Arcoidea</taxon>
        <taxon>Arcidae</taxon>
        <taxon>Tegillarca</taxon>
    </lineage>
</organism>
<accession>A0ABQ9EI99</accession>
<dbReference type="InterPro" id="IPR015943">
    <property type="entry name" value="WD40/YVTN_repeat-like_dom_sf"/>
</dbReference>
<feature type="compositionally biased region" description="Basic and acidic residues" evidence="1">
    <location>
        <begin position="396"/>
        <end position="412"/>
    </location>
</feature>